<keyword evidence="1" id="KW-1133">Transmembrane helix</keyword>
<keyword evidence="3" id="KW-1185">Reference proteome</keyword>
<comment type="caution">
    <text evidence="2">The sequence shown here is derived from an EMBL/GenBank/DDBJ whole genome shotgun (WGS) entry which is preliminary data.</text>
</comment>
<reference evidence="2 3" key="1">
    <citation type="journal article" date="2011" name="J. Bacteriol.">
        <title>Genome sequence of Haloplasma contractile, an unusual contractile bacterium from a deep-sea anoxic brine lake.</title>
        <authorList>
            <person name="Antunes A."/>
            <person name="Alam I."/>
            <person name="El Dorry H."/>
            <person name="Siam R."/>
            <person name="Robertson A."/>
            <person name="Bajic V.B."/>
            <person name="Stingl U."/>
        </authorList>
    </citation>
    <scope>NUCLEOTIDE SEQUENCE [LARGE SCALE GENOMIC DNA]</scope>
    <source>
        <strain evidence="2 3">SSD-17B</strain>
    </source>
</reference>
<dbReference type="AlphaFoldDB" id="U2DUD1"/>
<keyword evidence="1" id="KW-0812">Transmembrane</keyword>
<dbReference type="RefSeq" id="WP_008827386.1">
    <property type="nucleotide sequence ID" value="NZ_AFNU02000006.1"/>
</dbReference>
<protein>
    <submittedName>
        <fullName evidence="2">Uncharacterized protein</fullName>
    </submittedName>
</protein>
<organism evidence="2 3">
    <name type="scientific">Haloplasma contractile SSD-17B</name>
    <dbReference type="NCBI Taxonomy" id="1033810"/>
    <lineage>
        <taxon>Bacteria</taxon>
        <taxon>Bacillati</taxon>
        <taxon>Mycoplasmatota</taxon>
        <taxon>Mollicutes</taxon>
        <taxon>Haloplasmatales</taxon>
        <taxon>Haloplasmataceae</taxon>
        <taxon>Haloplasma</taxon>
    </lineage>
</organism>
<keyword evidence="1" id="KW-0472">Membrane</keyword>
<dbReference type="EMBL" id="AFNU02000006">
    <property type="protein sequence ID" value="ERJ12007.1"/>
    <property type="molecule type" value="Genomic_DNA"/>
</dbReference>
<accession>U2DUD1</accession>
<proteinExistence type="predicted"/>
<dbReference type="Proteomes" id="UP000005707">
    <property type="component" value="Unassembled WGS sequence"/>
</dbReference>
<feature type="transmembrane region" description="Helical" evidence="1">
    <location>
        <begin position="7"/>
        <end position="26"/>
    </location>
</feature>
<evidence type="ECO:0000256" key="1">
    <source>
        <dbReference type="SAM" id="Phobius"/>
    </source>
</evidence>
<evidence type="ECO:0000313" key="3">
    <source>
        <dbReference type="Proteomes" id="UP000005707"/>
    </source>
</evidence>
<reference evidence="2 3" key="2">
    <citation type="journal article" date="2013" name="PLoS ONE">
        <title>INDIGO - INtegrated Data Warehouse of MIcrobial GenOmes with Examples from the Red Sea Extremophiles.</title>
        <authorList>
            <person name="Alam I."/>
            <person name="Antunes A."/>
            <person name="Kamau A.A."/>
            <person name="Ba Alawi W."/>
            <person name="Kalkatawi M."/>
            <person name="Stingl U."/>
            <person name="Bajic V.B."/>
        </authorList>
    </citation>
    <scope>NUCLEOTIDE SEQUENCE [LARGE SCALE GENOMIC DNA]</scope>
    <source>
        <strain evidence="2 3">SSD-17B</strain>
    </source>
</reference>
<name>U2DUD1_9MOLU</name>
<sequence>MKNVKIFFARIFAVLVGLGLSVIFIIESNGTFSMNSDLVVGIAIGVISLLFGIVIIINYLKYEIYFTNTYVTKQTITKKQEIKWEVVNEIIVNKKNMTVLKTNRKEMTIKPVVTGIHDFIYLLINRYGQYVITILSQNQLTYKKLTETIKKYQDQFEQAA</sequence>
<dbReference type="InParanoid" id="U2DUD1"/>
<feature type="transmembrane region" description="Helical" evidence="1">
    <location>
        <begin position="38"/>
        <end position="60"/>
    </location>
</feature>
<gene>
    <name evidence="2" type="ORF">HLPCO_001921</name>
</gene>
<evidence type="ECO:0000313" key="2">
    <source>
        <dbReference type="EMBL" id="ERJ12007.1"/>
    </source>
</evidence>